<organism evidence="1 2">
    <name type="scientific">Psylliodes chrysocephalus</name>
    <dbReference type="NCBI Taxonomy" id="3402493"/>
    <lineage>
        <taxon>Eukaryota</taxon>
        <taxon>Metazoa</taxon>
        <taxon>Ecdysozoa</taxon>
        <taxon>Arthropoda</taxon>
        <taxon>Hexapoda</taxon>
        <taxon>Insecta</taxon>
        <taxon>Pterygota</taxon>
        <taxon>Neoptera</taxon>
        <taxon>Endopterygota</taxon>
        <taxon>Coleoptera</taxon>
        <taxon>Polyphaga</taxon>
        <taxon>Cucujiformia</taxon>
        <taxon>Chrysomeloidea</taxon>
        <taxon>Chrysomelidae</taxon>
        <taxon>Galerucinae</taxon>
        <taxon>Alticini</taxon>
        <taxon>Psylliodes</taxon>
    </lineage>
</organism>
<dbReference type="AlphaFoldDB" id="A0A9P0G9R7"/>
<dbReference type="OrthoDB" id="412780at2759"/>
<proteinExistence type="predicted"/>
<dbReference type="SUPFAM" id="SSF50814">
    <property type="entry name" value="Lipocalins"/>
    <property type="match status" value="1"/>
</dbReference>
<sequence length="133" mass="14708">MGLIDGTYKHEKNENFLELLIKAGLPEDRAKKADEDRATVTIKVDGKKVLWKYDGLKKFEATLVVGEEVDEPVAEGEMAVSTTKLNGNVLTVDSVDKKGKGTMNRVYTFSDSGFVAVITLDTGVKATRHYKRI</sequence>
<dbReference type="Gene3D" id="2.40.128.20">
    <property type="match status" value="1"/>
</dbReference>
<reference evidence="1" key="1">
    <citation type="submission" date="2022-01" db="EMBL/GenBank/DDBJ databases">
        <authorList>
            <person name="King R."/>
        </authorList>
    </citation>
    <scope>NUCLEOTIDE SEQUENCE</scope>
</reference>
<evidence type="ECO:0000313" key="2">
    <source>
        <dbReference type="Proteomes" id="UP001153636"/>
    </source>
</evidence>
<dbReference type="Proteomes" id="UP001153636">
    <property type="component" value="Chromosome 12"/>
</dbReference>
<accession>A0A9P0G9R7</accession>
<name>A0A9P0G9R7_9CUCU</name>
<dbReference type="Pfam" id="PF14651">
    <property type="entry name" value="Lipocalin_7"/>
    <property type="match status" value="1"/>
</dbReference>
<dbReference type="EMBL" id="OV651824">
    <property type="protein sequence ID" value="CAH1102065.1"/>
    <property type="molecule type" value="Genomic_DNA"/>
</dbReference>
<gene>
    <name evidence="1" type="ORF">PSYICH_LOCUS3426</name>
</gene>
<protein>
    <submittedName>
        <fullName evidence="1">Uncharacterized protein</fullName>
    </submittedName>
</protein>
<keyword evidence="2" id="KW-1185">Reference proteome</keyword>
<dbReference type="InterPro" id="IPR012674">
    <property type="entry name" value="Calycin"/>
</dbReference>
<evidence type="ECO:0000313" key="1">
    <source>
        <dbReference type="EMBL" id="CAH1102065.1"/>
    </source>
</evidence>